<dbReference type="InterPro" id="IPR038404">
    <property type="entry name" value="TRAP_DctP_sf"/>
</dbReference>
<accession>A0A1Y2N610</accession>
<dbReference type="STRING" id="2074.BG845_01152"/>
<keyword evidence="2" id="KW-0813">Transport</keyword>
<dbReference type="InterPro" id="IPR018389">
    <property type="entry name" value="DctP_fam"/>
</dbReference>
<reference evidence="5 6" key="1">
    <citation type="submission" date="2016-09" db="EMBL/GenBank/DDBJ databases">
        <title>Pseudonocardia autotrophica DSM535, a candidate organism with high potential of specific P450 cytochromes.</title>
        <authorList>
            <person name="Grumaz C."/>
            <person name="Vainshtein Y."/>
            <person name="Kirstahler P."/>
            <person name="Sohn K."/>
        </authorList>
    </citation>
    <scope>NUCLEOTIDE SEQUENCE [LARGE SCALE GENOMIC DNA]</scope>
    <source>
        <strain evidence="5 6">DSM 535</strain>
    </source>
</reference>
<dbReference type="PANTHER" id="PTHR33376:SF7">
    <property type="entry name" value="C4-DICARBOXYLATE-BINDING PROTEIN DCTB"/>
    <property type="match status" value="1"/>
</dbReference>
<dbReference type="EMBL" id="MIGB01000004">
    <property type="protein sequence ID" value="OSY42910.1"/>
    <property type="molecule type" value="Genomic_DNA"/>
</dbReference>
<name>A0A1Y2N610_PSEAH</name>
<feature type="signal peptide" evidence="4">
    <location>
        <begin position="1"/>
        <end position="30"/>
    </location>
</feature>
<gene>
    <name evidence="5" type="primary">yiaO_2</name>
    <name evidence="5" type="ORF">BG845_01152</name>
</gene>
<dbReference type="PROSITE" id="PS51257">
    <property type="entry name" value="PROKAR_LIPOPROTEIN"/>
    <property type="match status" value="1"/>
</dbReference>
<dbReference type="Gene3D" id="3.40.190.170">
    <property type="entry name" value="Bacterial extracellular solute-binding protein, family 7"/>
    <property type="match status" value="1"/>
</dbReference>
<dbReference type="GO" id="GO:0055085">
    <property type="term" value="P:transmembrane transport"/>
    <property type="evidence" value="ECO:0007669"/>
    <property type="project" value="InterPro"/>
</dbReference>
<dbReference type="NCBIfam" id="NF037995">
    <property type="entry name" value="TRAP_S1"/>
    <property type="match status" value="1"/>
</dbReference>
<dbReference type="PANTHER" id="PTHR33376">
    <property type="match status" value="1"/>
</dbReference>
<evidence type="ECO:0000313" key="5">
    <source>
        <dbReference type="EMBL" id="OSY42910.1"/>
    </source>
</evidence>
<dbReference type="AlphaFoldDB" id="A0A1Y2N610"/>
<keyword evidence="3 4" id="KW-0732">Signal</keyword>
<dbReference type="NCBIfam" id="TIGR00787">
    <property type="entry name" value="dctP"/>
    <property type="match status" value="1"/>
</dbReference>
<organism evidence="5 6">
    <name type="scientific">Pseudonocardia autotrophica</name>
    <name type="common">Amycolata autotrophica</name>
    <name type="synonym">Nocardia autotrophica</name>
    <dbReference type="NCBI Taxonomy" id="2074"/>
    <lineage>
        <taxon>Bacteria</taxon>
        <taxon>Bacillati</taxon>
        <taxon>Actinomycetota</taxon>
        <taxon>Actinomycetes</taxon>
        <taxon>Pseudonocardiales</taxon>
        <taxon>Pseudonocardiaceae</taxon>
        <taxon>Pseudonocardia</taxon>
    </lineage>
</organism>
<dbReference type="PIRSF" id="PIRSF006470">
    <property type="entry name" value="DctB"/>
    <property type="match status" value="1"/>
</dbReference>
<evidence type="ECO:0000256" key="2">
    <source>
        <dbReference type="ARBA" id="ARBA00022448"/>
    </source>
</evidence>
<comment type="similarity">
    <text evidence="1">Belongs to the bacterial solute-binding protein 7 family.</text>
</comment>
<comment type="caution">
    <text evidence="5">The sequence shown here is derived from an EMBL/GenBank/DDBJ whole genome shotgun (WGS) entry which is preliminary data.</text>
</comment>
<dbReference type="RefSeq" id="WP_085911455.1">
    <property type="nucleotide sequence ID" value="NZ_AP018920.1"/>
</dbReference>
<keyword evidence="6" id="KW-1185">Reference proteome</keyword>
<protein>
    <submittedName>
        <fullName evidence="5">2,3-diketo-L-gulonate-binding periplasmic protein YiaO</fullName>
    </submittedName>
</protein>
<sequence length="346" mass="37588">MTSRPPAARPATPAVTALAVLVCVVLTACAGPPAPADPEPTTWRMTVTPGESSSWYAAAEHFAETVQERTDGRIRVDLFSGERLSAGDPAAGVEQLMSGSKELSYNSTIIYAGIDPRFGAVNAPFRYASYAEAEAGLDRPAQEAYRAMAAEFGVELLGFGESGFRQLTNNERPVRTPEDLAGVKVRIPGIGLFTDVFRELGANPTTMNFAEVFTSLQQGTIEGQENPIDVISSAGLAEVQQHLTVWNFVYDPLILGINKELFDGLDPGDQELVREVAAETNEQQIALNRERENRQQAEQVELMDTVVLAPEEIDRFRAAVDPLQAHYEQNVWGAELSGLLAPEPAR</sequence>
<dbReference type="GO" id="GO:0030288">
    <property type="term" value="C:outer membrane-bounded periplasmic space"/>
    <property type="evidence" value="ECO:0007669"/>
    <property type="project" value="InterPro"/>
</dbReference>
<evidence type="ECO:0000256" key="4">
    <source>
        <dbReference type="SAM" id="SignalP"/>
    </source>
</evidence>
<feature type="chain" id="PRO_5039428857" evidence="4">
    <location>
        <begin position="31"/>
        <end position="346"/>
    </location>
</feature>
<dbReference type="Proteomes" id="UP000194360">
    <property type="component" value="Unassembled WGS sequence"/>
</dbReference>
<dbReference type="InterPro" id="IPR004682">
    <property type="entry name" value="TRAP_DctP"/>
</dbReference>
<evidence type="ECO:0000256" key="3">
    <source>
        <dbReference type="ARBA" id="ARBA00022729"/>
    </source>
</evidence>
<dbReference type="OrthoDB" id="9815946at2"/>
<evidence type="ECO:0000256" key="1">
    <source>
        <dbReference type="ARBA" id="ARBA00009023"/>
    </source>
</evidence>
<proteinExistence type="inferred from homology"/>
<evidence type="ECO:0000313" key="6">
    <source>
        <dbReference type="Proteomes" id="UP000194360"/>
    </source>
</evidence>
<dbReference type="Pfam" id="PF03480">
    <property type="entry name" value="DctP"/>
    <property type="match status" value="1"/>
</dbReference>